<organism evidence="10 11">
    <name type="scientific">Winogradskyella aquimaris</name>
    <dbReference type="NCBI Taxonomy" id="864074"/>
    <lineage>
        <taxon>Bacteria</taxon>
        <taxon>Pseudomonadati</taxon>
        <taxon>Bacteroidota</taxon>
        <taxon>Flavobacteriia</taxon>
        <taxon>Flavobacteriales</taxon>
        <taxon>Flavobacteriaceae</taxon>
        <taxon>Winogradskyella</taxon>
    </lineage>
</organism>
<dbReference type="InterPro" id="IPR003838">
    <property type="entry name" value="ABC3_permease_C"/>
</dbReference>
<comment type="caution">
    <text evidence="10">The sequence shown here is derived from an EMBL/GenBank/DDBJ whole genome shotgun (WGS) entry which is preliminary data.</text>
</comment>
<dbReference type="PANTHER" id="PTHR30489">
    <property type="entry name" value="LIPOPROTEIN-RELEASING SYSTEM TRANSMEMBRANE PROTEIN LOLE"/>
    <property type="match status" value="1"/>
</dbReference>
<feature type="transmembrane region" description="Helical" evidence="7">
    <location>
        <begin position="265"/>
        <end position="290"/>
    </location>
</feature>
<comment type="subcellular location">
    <subcellularLocation>
        <location evidence="1">Cell membrane</location>
        <topology evidence="1">Multi-pass membrane protein</topology>
    </subcellularLocation>
</comment>
<evidence type="ECO:0000256" key="7">
    <source>
        <dbReference type="SAM" id="Phobius"/>
    </source>
</evidence>
<evidence type="ECO:0000256" key="4">
    <source>
        <dbReference type="ARBA" id="ARBA00022692"/>
    </source>
</evidence>
<keyword evidence="5 7" id="KW-1133">Transmembrane helix</keyword>
<gene>
    <name evidence="10" type="ORF">SNF14_14185</name>
</gene>
<dbReference type="Pfam" id="PF12704">
    <property type="entry name" value="MacB_PCD"/>
    <property type="match status" value="1"/>
</dbReference>
<dbReference type="Pfam" id="PF02687">
    <property type="entry name" value="FtsX"/>
    <property type="match status" value="1"/>
</dbReference>
<evidence type="ECO:0000256" key="2">
    <source>
        <dbReference type="ARBA" id="ARBA00005236"/>
    </source>
</evidence>
<protein>
    <submittedName>
        <fullName evidence="10">FtsX-like permease family protein</fullName>
    </submittedName>
</protein>
<proteinExistence type="inferred from homology"/>
<accession>A0ABU5EQD2</accession>
<feature type="domain" description="ABC3 transporter permease C-terminal" evidence="8">
    <location>
        <begin position="269"/>
        <end position="397"/>
    </location>
</feature>
<dbReference type="EMBL" id="JAXDAE010000019">
    <property type="protein sequence ID" value="MDY2588493.1"/>
    <property type="molecule type" value="Genomic_DNA"/>
</dbReference>
<feature type="transmembrane region" description="Helical" evidence="7">
    <location>
        <begin position="311"/>
        <end position="341"/>
    </location>
</feature>
<feature type="transmembrane region" description="Helical" evidence="7">
    <location>
        <begin position="371"/>
        <end position="395"/>
    </location>
</feature>
<dbReference type="InterPro" id="IPR025857">
    <property type="entry name" value="MacB_PCD"/>
</dbReference>
<comment type="similarity">
    <text evidence="2">Belongs to the ABC-4 integral membrane protein family. LolC/E subfamily.</text>
</comment>
<dbReference type="InterPro" id="IPR051447">
    <property type="entry name" value="Lipoprotein-release_system"/>
</dbReference>
<keyword evidence="4 7" id="KW-0812">Transmembrane</keyword>
<evidence type="ECO:0000256" key="6">
    <source>
        <dbReference type="ARBA" id="ARBA00023136"/>
    </source>
</evidence>
<keyword evidence="3" id="KW-1003">Cell membrane</keyword>
<evidence type="ECO:0000313" key="11">
    <source>
        <dbReference type="Proteomes" id="UP001285855"/>
    </source>
</evidence>
<evidence type="ECO:0000256" key="3">
    <source>
        <dbReference type="ARBA" id="ARBA00022475"/>
    </source>
</evidence>
<feature type="transmembrane region" description="Helical" evidence="7">
    <location>
        <begin position="20"/>
        <end position="40"/>
    </location>
</feature>
<evidence type="ECO:0000313" key="10">
    <source>
        <dbReference type="EMBL" id="MDY2588493.1"/>
    </source>
</evidence>
<reference evidence="10 11" key="1">
    <citation type="submission" date="2023-11" db="EMBL/GenBank/DDBJ databases">
        <title>Winogradskyella pelagius sp. nov., isolated from coastal sediment.</title>
        <authorList>
            <person name="Li F."/>
        </authorList>
    </citation>
    <scope>NUCLEOTIDE SEQUENCE [LARGE SCALE GENOMIC DNA]</scope>
    <source>
        <strain evidence="10 11">KCTC 23502</strain>
    </source>
</reference>
<feature type="domain" description="MacB-like periplasmic core" evidence="9">
    <location>
        <begin position="19"/>
        <end position="237"/>
    </location>
</feature>
<evidence type="ECO:0000256" key="5">
    <source>
        <dbReference type="ARBA" id="ARBA00022989"/>
    </source>
</evidence>
<name>A0ABU5EQD2_9FLAO</name>
<evidence type="ECO:0000259" key="8">
    <source>
        <dbReference type="Pfam" id="PF02687"/>
    </source>
</evidence>
<dbReference type="RefSeq" id="WP_320556838.1">
    <property type="nucleotide sequence ID" value="NZ_JAXDAE010000019.1"/>
</dbReference>
<evidence type="ECO:0000259" key="9">
    <source>
        <dbReference type="Pfam" id="PF12704"/>
    </source>
</evidence>
<dbReference type="PANTHER" id="PTHR30489:SF0">
    <property type="entry name" value="LIPOPROTEIN-RELEASING SYSTEM TRANSMEMBRANE PROTEIN LOLE"/>
    <property type="match status" value="1"/>
</dbReference>
<keyword evidence="6 7" id="KW-0472">Membrane</keyword>
<dbReference type="Proteomes" id="UP001285855">
    <property type="component" value="Unassembled WGS sequence"/>
</dbReference>
<keyword evidence="11" id="KW-1185">Reference proteome</keyword>
<sequence length="405" mass="44971">MKQLIKLAWRNIWRKRKRSVIVLVSIAFAIIITISLRSLMLGNGDKMVEAGVKNVGYIQVHTADYWKDKSINDLLLDDDKLIDKINSIEGVTQIIPRLQNFSLAAGDKTSKASLVLGIDGDNENEFNKVKDRIVKGSFFTSKSKKVVIAEGLAKYLKLTVGDTLVLIGQGYQANVAAGKYPISGIVKIPNPQMNVMLVYMPLSLAQEYNSAFGMCSALMLNIKDKSQTNRISKELKSKLGSNYEIMTWDEMIPEILNGLKIDTTIFTLVSSCLFLIVGFGIIGTIIMMALERKKEFGMLQAIGLQKSQIQTVIFLESLMLGITGIIIGLSIAIPFMIFMYYHPIPLTGDGAKSFEAMGAEPIMQFGIKPKLWALMSFIVFCIMLIASLLPIQIINKQKVAEAIKR</sequence>
<evidence type="ECO:0000256" key="1">
    <source>
        <dbReference type="ARBA" id="ARBA00004651"/>
    </source>
</evidence>